<protein>
    <submittedName>
        <fullName evidence="2">Uncharacterized protein</fullName>
    </submittedName>
</protein>
<feature type="region of interest" description="Disordered" evidence="1">
    <location>
        <begin position="1"/>
        <end position="22"/>
    </location>
</feature>
<proteinExistence type="predicted"/>
<dbReference type="HOGENOM" id="CLU_1045958_0_0_1"/>
<dbReference type="OrthoDB" id="4138726at2759"/>
<dbReference type="AlphaFoldDB" id="A0A072PMN5"/>
<name>A0A072PMN5_9EURO</name>
<dbReference type="RefSeq" id="XP_013263909.1">
    <property type="nucleotide sequence ID" value="XM_013408455.1"/>
</dbReference>
<comment type="caution">
    <text evidence="2">The sequence shown here is derived from an EMBL/GenBank/DDBJ whole genome shotgun (WGS) entry which is preliminary data.</text>
</comment>
<evidence type="ECO:0000313" key="2">
    <source>
        <dbReference type="EMBL" id="KEF61319.1"/>
    </source>
</evidence>
<keyword evidence="3" id="KW-1185">Reference proteome</keyword>
<feature type="compositionally biased region" description="Acidic residues" evidence="1">
    <location>
        <begin position="1"/>
        <end position="12"/>
    </location>
</feature>
<sequence>MSIYPEIDDGDDSLPLNAQLSDQLSESDLSFFDGPEDYSQDNNPRFPAEATETLEAAILRLTGGRPRATVNGASGNAREPFQSSLVDPALEAAPTMDEASDSFGAMAPPRPLVFDTSASAITAPVPAQTRPPVYTSRAPRGADVPIPDKKLSRVADVADPPCCPLCFHMYTNATGVKYHLKQFHNKSTTEINANPDFQHPKTLGYFKAQGINTDYTGTVRKQVNARRRWEAGLTSDTQEYFNDVYKGAPAVRTARNRAAKRDAKNA</sequence>
<dbReference type="VEuPathDB" id="FungiDB:A1O9_02884"/>
<organism evidence="2 3">
    <name type="scientific">Exophiala aquamarina CBS 119918</name>
    <dbReference type="NCBI Taxonomy" id="1182545"/>
    <lineage>
        <taxon>Eukaryota</taxon>
        <taxon>Fungi</taxon>
        <taxon>Dikarya</taxon>
        <taxon>Ascomycota</taxon>
        <taxon>Pezizomycotina</taxon>
        <taxon>Eurotiomycetes</taxon>
        <taxon>Chaetothyriomycetidae</taxon>
        <taxon>Chaetothyriales</taxon>
        <taxon>Herpotrichiellaceae</taxon>
        <taxon>Exophiala</taxon>
    </lineage>
</organism>
<evidence type="ECO:0000256" key="1">
    <source>
        <dbReference type="SAM" id="MobiDB-lite"/>
    </source>
</evidence>
<evidence type="ECO:0000313" key="3">
    <source>
        <dbReference type="Proteomes" id="UP000027920"/>
    </source>
</evidence>
<dbReference type="EMBL" id="AMGV01000002">
    <property type="protein sequence ID" value="KEF61319.1"/>
    <property type="molecule type" value="Genomic_DNA"/>
</dbReference>
<reference evidence="2 3" key="1">
    <citation type="submission" date="2013-03" db="EMBL/GenBank/DDBJ databases">
        <title>The Genome Sequence of Exophiala aquamarina CBS 119918.</title>
        <authorList>
            <consortium name="The Broad Institute Genomics Platform"/>
            <person name="Cuomo C."/>
            <person name="de Hoog S."/>
            <person name="Gorbushina A."/>
            <person name="Walker B."/>
            <person name="Young S.K."/>
            <person name="Zeng Q."/>
            <person name="Gargeya S."/>
            <person name="Fitzgerald M."/>
            <person name="Haas B."/>
            <person name="Abouelleil A."/>
            <person name="Allen A.W."/>
            <person name="Alvarado L."/>
            <person name="Arachchi H.M."/>
            <person name="Berlin A.M."/>
            <person name="Chapman S.B."/>
            <person name="Gainer-Dewar J."/>
            <person name="Goldberg J."/>
            <person name="Griggs A."/>
            <person name="Gujja S."/>
            <person name="Hansen M."/>
            <person name="Howarth C."/>
            <person name="Imamovic A."/>
            <person name="Ireland A."/>
            <person name="Larimer J."/>
            <person name="McCowan C."/>
            <person name="Murphy C."/>
            <person name="Pearson M."/>
            <person name="Poon T.W."/>
            <person name="Priest M."/>
            <person name="Roberts A."/>
            <person name="Saif S."/>
            <person name="Shea T."/>
            <person name="Sisk P."/>
            <person name="Sykes S."/>
            <person name="Wortman J."/>
            <person name="Nusbaum C."/>
            <person name="Birren B."/>
        </authorList>
    </citation>
    <scope>NUCLEOTIDE SEQUENCE [LARGE SCALE GENOMIC DNA]</scope>
    <source>
        <strain evidence="2 3">CBS 119918</strain>
    </source>
</reference>
<dbReference type="Proteomes" id="UP000027920">
    <property type="component" value="Unassembled WGS sequence"/>
</dbReference>
<accession>A0A072PMN5</accession>
<gene>
    <name evidence="2" type="ORF">A1O9_02884</name>
</gene>
<dbReference type="GeneID" id="25277825"/>
<feature type="region of interest" description="Disordered" evidence="1">
    <location>
        <begin position="127"/>
        <end position="146"/>
    </location>
</feature>